<evidence type="ECO:0000313" key="2">
    <source>
        <dbReference type="EMBL" id="KAJ3428189.1"/>
    </source>
</evidence>
<dbReference type="EMBL" id="JANTQA010000060">
    <property type="protein sequence ID" value="KAJ3428189.1"/>
    <property type="molecule type" value="Genomic_DNA"/>
</dbReference>
<accession>A0AAV7YFI0</accession>
<comment type="caution">
    <text evidence="2">The sequence shown here is derived from an EMBL/GenBank/DDBJ whole genome shotgun (WGS) entry which is preliminary data.</text>
</comment>
<proteinExistence type="predicted"/>
<dbReference type="AlphaFoldDB" id="A0AAV7YFI0"/>
<feature type="region of interest" description="Disordered" evidence="1">
    <location>
        <begin position="243"/>
        <end position="268"/>
    </location>
</feature>
<evidence type="ECO:0000256" key="1">
    <source>
        <dbReference type="SAM" id="MobiDB-lite"/>
    </source>
</evidence>
<name>A0AAV7YFI0_9EUKA</name>
<protein>
    <submittedName>
        <fullName evidence="2">Signal peptidase complex subunit</fullName>
    </submittedName>
</protein>
<reference evidence="2" key="1">
    <citation type="submission" date="2022-08" db="EMBL/GenBank/DDBJ databases">
        <title>Novel sulphate-reducing endosymbionts in the free-living metamonad Anaeramoeba.</title>
        <authorList>
            <person name="Jerlstrom-Hultqvist J."/>
            <person name="Cepicka I."/>
            <person name="Gallot-Lavallee L."/>
            <person name="Salas-Leiva D."/>
            <person name="Curtis B.A."/>
            <person name="Zahonova K."/>
            <person name="Pipaliya S."/>
            <person name="Dacks J."/>
            <person name="Roger A.J."/>
        </authorList>
    </citation>
    <scope>NUCLEOTIDE SEQUENCE</scope>
    <source>
        <strain evidence="2">Busselton2</strain>
    </source>
</reference>
<evidence type="ECO:0000313" key="3">
    <source>
        <dbReference type="Proteomes" id="UP001146793"/>
    </source>
</evidence>
<organism evidence="2 3">
    <name type="scientific">Anaeramoeba flamelloides</name>
    <dbReference type="NCBI Taxonomy" id="1746091"/>
    <lineage>
        <taxon>Eukaryota</taxon>
        <taxon>Metamonada</taxon>
        <taxon>Anaeramoebidae</taxon>
        <taxon>Anaeramoeba</taxon>
    </lineage>
</organism>
<dbReference type="Proteomes" id="UP001146793">
    <property type="component" value="Unassembled WGS sequence"/>
</dbReference>
<feature type="compositionally biased region" description="Basic residues" evidence="1">
    <location>
        <begin position="243"/>
        <end position="262"/>
    </location>
</feature>
<sequence>METFLLSSNSNEMSKSSSSEFQIMIEYENEKEPMKQSDSFEKVSFDIKARSHIKLEKINMLLKMIDYIMKKMKNYVDLNLSEYQTHEFVHEYWNQIIQYSELGGSNKNEKANEKIRVTNQYLILIVDILTPILLEKLFTNYSSSECNSFLLCLIAPIQKITNPRACSGKIRLNIISLLSSLLFSFVIPFIFKYYTKEIYQNVYILCIEILFNFVIGEAYETNEKALKWLISQKGFFASFNTKQKHNNMKQKKKKKKKKKKKWKNGDNSSSNNFKEFTFCEGLLTIYLGLVKKNIKEPKMSFTEKRSIIYLQNIILRISKSPKIKKYLLKFPACKLLIKKILFQSLTISSSRFLIENLKIINNFGDYFWRDYLNKNYNLIGKMINLTQTCNWEILELIGFIIWNLNQKYCTKEREIISECINNLKLVNNLLGILFETKNSMKKKFHASRILLSMLDLKFYKVNVNYLGLFPMIIWDDQIAKKLRNNYKNIFSIFLKSKNLDQVVINKLLEQKKPINWMNELNNEINKNNGYDFENLQFQFQYFRVYKKHTNVSKTSIEFEDEESYEFETTTNISDTNICDSISNSNRGNGSTSIDGDNIHINNDVNSLNGIDLFKYNKNKIKSHSDIELKEM</sequence>
<gene>
    <name evidence="2" type="ORF">M0812_25821</name>
</gene>